<name>A0A411HJU3_9GAMM</name>
<sequence>MQCRLYKGQLSQDYTPIFIPTPGGLLDLRSGLADDRLPYVPKLSASLTSDYFFPVGTWQGNIGGGVRWVGSRLNGTTERQQVADGVPVFTYPLQLDSYAAIDLHASISNENWTIRGYVKNLADKRAYSSIARNDNQVTGATQNLLAVPIQPRTIGLEFDYRY</sequence>
<evidence type="ECO:0000313" key="13">
    <source>
        <dbReference type="Proteomes" id="UP000291562"/>
    </source>
</evidence>
<dbReference type="SUPFAM" id="SSF56935">
    <property type="entry name" value="Porins"/>
    <property type="match status" value="1"/>
</dbReference>
<keyword evidence="13" id="KW-1185">Reference proteome</keyword>
<proteinExistence type="predicted"/>
<evidence type="ECO:0000256" key="6">
    <source>
        <dbReference type="ARBA" id="ARBA00023004"/>
    </source>
</evidence>
<keyword evidence="4" id="KW-0410">Iron transport</keyword>
<dbReference type="AlphaFoldDB" id="A0A411HJU3"/>
<gene>
    <name evidence="12" type="ORF">ELE36_10495</name>
</gene>
<dbReference type="OrthoDB" id="127311at2"/>
<evidence type="ECO:0000259" key="11">
    <source>
        <dbReference type="Pfam" id="PF00593"/>
    </source>
</evidence>
<keyword evidence="7" id="KW-0406">Ion transport</keyword>
<keyword evidence="12" id="KW-0675">Receptor</keyword>
<dbReference type="InterPro" id="IPR000531">
    <property type="entry name" value="Beta-barrel_TonB"/>
</dbReference>
<evidence type="ECO:0000256" key="10">
    <source>
        <dbReference type="ARBA" id="ARBA00023237"/>
    </source>
</evidence>
<evidence type="ECO:0000256" key="3">
    <source>
        <dbReference type="ARBA" id="ARBA00022452"/>
    </source>
</evidence>
<keyword evidence="9" id="KW-0472">Membrane</keyword>
<reference evidence="12 13" key="1">
    <citation type="submission" date="2019-01" db="EMBL/GenBank/DDBJ databases">
        <title>Pseudolysobacter antarctica gen. nov., sp. nov., isolated from Fildes Peninsula, Antarctica.</title>
        <authorList>
            <person name="Wei Z."/>
            <person name="Peng F."/>
        </authorList>
    </citation>
    <scope>NUCLEOTIDE SEQUENCE [LARGE SCALE GENOMIC DNA]</scope>
    <source>
        <strain evidence="12 13">AQ6-296</strain>
    </source>
</reference>
<dbReference type="InterPro" id="IPR036942">
    <property type="entry name" value="Beta-barrel_TonB_sf"/>
</dbReference>
<dbReference type="GO" id="GO:0009279">
    <property type="term" value="C:cell outer membrane"/>
    <property type="evidence" value="ECO:0007669"/>
    <property type="project" value="UniProtKB-SubCell"/>
</dbReference>
<keyword evidence="10" id="KW-0998">Cell outer membrane</keyword>
<evidence type="ECO:0000256" key="4">
    <source>
        <dbReference type="ARBA" id="ARBA00022496"/>
    </source>
</evidence>
<comment type="subcellular location">
    <subcellularLocation>
        <location evidence="1">Cell outer membrane</location>
        <topology evidence="1">Multi-pass membrane protein</topology>
    </subcellularLocation>
</comment>
<keyword evidence="6" id="KW-0408">Iron</keyword>
<keyword evidence="2" id="KW-0813">Transport</keyword>
<evidence type="ECO:0000256" key="8">
    <source>
        <dbReference type="ARBA" id="ARBA00023077"/>
    </source>
</evidence>
<dbReference type="GO" id="GO:0006826">
    <property type="term" value="P:iron ion transport"/>
    <property type="evidence" value="ECO:0007669"/>
    <property type="project" value="UniProtKB-KW"/>
</dbReference>
<dbReference type="EMBL" id="CP035704">
    <property type="protein sequence ID" value="QBB70751.1"/>
    <property type="molecule type" value="Genomic_DNA"/>
</dbReference>
<keyword evidence="5" id="KW-0812">Transmembrane</keyword>
<dbReference type="Proteomes" id="UP000291562">
    <property type="component" value="Chromosome"/>
</dbReference>
<evidence type="ECO:0000256" key="9">
    <source>
        <dbReference type="ARBA" id="ARBA00023136"/>
    </source>
</evidence>
<dbReference type="InterPro" id="IPR039426">
    <property type="entry name" value="TonB-dep_rcpt-like"/>
</dbReference>
<keyword evidence="8" id="KW-0798">TonB box</keyword>
<dbReference type="Pfam" id="PF00593">
    <property type="entry name" value="TonB_dep_Rec_b-barrel"/>
    <property type="match status" value="1"/>
</dbReference>
<accession>A0A411HJU3</accession>
<feature type="domain" description="TonB-dependent receptor-like beta-barrel" evidence="11">
    <location>
        <begin position="32"/>
        <end position="121"/>
    </location>
</feature>
<evidence type="ECO:0000256" key="5">
    <source>
        <dbReference type="ARBA" id="ARBA00022692"/>
    </source>
</evidence>
<keyword evidence="3" id="KW-1134">Transmembrane beta strand</keyword>
<dbReference type="PANTHER" id="PTHR32552:SF81">
    <property type="entry name" value="TONB-DEPENDENT OUTER MEMBRANE RECEPTOR"/>
    <property type="match status" value="1"/>
</dbReference>
<evidence type="ECO:0000256" key="1">
    <source>
        <dbReference type="ARBA" id="ARBA00004571"/>
    </source>
</evidence>
<evidence type="ECO:0000256" key="2">
    <source>
        <dbReference type="ARBA" id="ARBA00022448"/>
    </source>
</evidence>
<evidence type="ECO:0000313" key="12">
    <source>
        <dbReference type="EMBL" id="QBB70751.1"/>
    </source>
</evidence>
<protein>
    <submittedName>
        <fullName evidence="12">TonB-dependent receptor</fullName>
    </submittedName>
</protein>
<evidence type="ECO:0000256" key="7">
    <source>
        <dbReference type="ARBA" id="ARBA00023065"/>
    </source>
</evidence>
<dbReference type="Gene3D" id="2.40.170.20">
    <property type="entry name" value="TonB-dependent receptor, beta-barrel domain"/>
    <property type="match status" value="1"/>
</dbReference>
<dbReference type="KEGG" id="xbc:ELE36_10495"/>
<organism evidence="12 13">
    <name type="scientific">Pseudolysobacter antarcticus</name>
    <dbReference type="NCBI Taxonomy" id="2511995"/>
    <lineage>
        <taxon>Bacteria</taxon>
        <taxon>Pseudomonadati</taxon>
        <taxon>Pseudomonadota</taxon>
        <taxon>Gammaproteobacteria</taxon>
        <taxon>Lysobacterales</taxon>
        <taxon>Rhodanobacteraceae</taxon>
        <taxon>Pseudolysobacter</taxon>
    </lineage>
</organism>
<dbReference type="PANTHER" id="PTHR32552">
    <property type="entry name" value="FERRICHROME IRON RECEPTOR-RELATED"/>
    <property type="match status" value="1"/>
</dbReference>